<dbReference type="Proteomes" id="UP000481861">
    <property type="component" value="Unassembled WGS sequence"/>
</dbReference>
<dbReference type="AlphaFoldDB" id="A0A7C8I737"/>
<gene>
    <name evidence="2" type="ORF">BDV95DRAFT_90401</name>
</gene>
<reference evidence="2 3" key="1">
    <citation type="submission" date="2020-01" db="EMBL/GenBank/DDBJ databases">
        <authorList>
            <consortium name="DOE Joint Genome Institute"/>
            <person name="Haridas S."/>
            <person name="Albert R."/>
            <person name="Binder M."/>
            <person name="Bloem J."/>
            <person name="Labutti K."/>
            <person name="Salamov A."/>
            <person name="Andreopoulos B."/>
            <person name="Baker S.E."/>
            <person name="Barry K."/>
            <person name="Bills G."/>
            <person name="Bluhm B.H."/>
            <person name="Cannon C."/>
            <person name="Castanera R."/>
            <person name="Culley D.E."/>
            <person name="Daum C."/>
            <person name="Ezra D."/>
            <person name="Gonzalez J.B."/>
            <person name="Henrissat B."/>
            <person name="Kuo A."/>
            <person name="Liang C."/>
            <person name="Lipzen A."/>
            <person name="Lutzoni F."/>
            <person name="Magnuson J."/>
            <person name="Mondo S."/>
            <person name="Nolan M."/>
            <person name="Ohm R."/>
            <person name="Pangilinan J."/>
            <person name="Park H.-J.H."/>
            <person name="Ramirez L."/>
            <person name="Alfaro M."/>
            <person name="Sun H."/>
            <person name="Tritt A."/>
            <person name="Yoshinaga Y."/>
            <person name="Zwiers L.-H.L."/>
            <person name="Turgeon B.G."/>
            <person name="Goodwin S.B."/>
            <person name="Spatafora J.W."/>
            <person name="Crous P.W."/>
            <person name="Grigoriev I.V."/>
        </authorList>
    </citation>
    <scope>NUCLEOTIDE SEQUENCE [LARGE SCALE GENOMIC DNA]</scope>
    <source>
        <strain evidence="2 3">CBS 611.86</strain>
    </source>
</reference>
<comment type="caution">
    <text evidence="2">The sequence shown here is derived from an EMBL/GenBank/DDBJ whole genome shotgun (WGS) entry which is preliminary data.</text>
</comment>
<feature type="compositionally biased region" description="Polar residues" evidence="1">
    <location>
        <begin position="41"/>
        <end position="50"/>
    </location>
</feature>
<proteinExistence type="predicted"/>
<sequence length="172" mass="18183">MTIPGALHCPGHPSLLPLLPPTSTCHPTADLRTKPSKGACNATSPSTSRTPAAHRVTSLATMAAKRATASAPGSRKPEALLEDGRHASWSKGWKNSLPSALCGLPRSYFAVLFLEQCLSRDRSAWAVHGVSWDDSKNEGEGLQSGVLSTIFRLHGTAYHEPGLDGPATLCSF</sequence>
<feature type="region of interest" description="Disordered" evidence="1">
    <location>
        <begin position="31"/>
        <end position="54"/>
    </location>
</feature>
<evidence type="ECO:0000313" key="3">
    <source>
        <dbReference type="Proteomes" id="UP000481861"/>
    </source>
</evidence>
<dbReference type="EMBL" id="JAADJZ010000015">
    <property type="protein sequence ID" value="KAF2869892.1"/>
    <property type="molecule type" value="Genomic_DNA"/>
</dbReference>
<keyword evidence="3" id="KW-1185">Reference proteome</keyword>
<protein>
    <submittedName>
        <fullName evidence="2">Uncharacterized protein</fullName>
    </submittedName>
</protein>
<accession>A0A7C8I737</accession>
<organism evidence="2 3">
    <name type="scientific">Massariosphaeria phaeospora</name>
    <dbReference type="NCBI Taxonomy" id="100035"/>
    <lineage>
        <taxon>Eukaryota</taxon>
        <taxon>Fungi</taxon>
        <taxon>Dikarya</taxon>
        <taxon>Ascomycota</taxon>
        <taxon>Pezizomycotina</taxon>
        <taxon>Dothideomycetes</taxon>
        <taxon>Pleosporomycetidae</taxon>
        <taxon>Pleosporales</taxon>
        <taxon>Pleosporales incertae sedis</taxon>
        <taxon>Massariosphaeria</taxon>
    </lineage>
</organism>
<evidence type="ECO:0000313" key="2">
    <source>
        <dbReference type="EMBL" id="KAF2869892.1"/>
    </source>
</evidence>
<evidence type="ECO:0000256" key="1">
    <source>
        <dbReference type="SAM" id="MobiDB-lite"/>
    </source>
</evidence>
<name>A0A7C8I737_9PLEO</name>